<feature type="region of interest" description="Disordered" evidence="1">
    <location>
        <begin position="20"/>
        <end position="44"/>
    </location>
</feature>
<proteinExistence type="predicted"/>
<dbReference type="EMBL" id="UINC01155755">
    <property type="protein sequence ID" value="SVD51795.1"/>
    <property type="molecule type" value="Genomic_DNA"/>
</dbReference>
<feature type="compositionally biased region" description="Acidic residues" evidence="1">
    <location>
        <begin position="30"/>
        <end position="44"/>
    </location>
</feature>
<protein>
    <submittedName>
        <fullName evidence="2">Uncharacterized protein</fullName>
    </submittedName>
</protein>
<sequence>KLRCAGWDRTSKKGATYKYLTIEPLRQQEEEPDEEEEENDDPPF</sequence>
<gene>
    <name evidence="2" type="ORF">METZ01_LOCUS404649</name>
</gene>
<evidence type="ECO:0000313" key="2">
    <source>
        <dbReference type="EMBL" id="SVD51795.1"/>
    </source>
</evidence>
<dbReference type="AlphaFoldDB" id="A0A382W0J2"/>
<name>A0A382W0J2_9ZZZZ</name>
<accession>A0A382W0J2</accession>
<reference evidence="2" key="1">
    <citation type="submission" date="2018-05" db="EMBL/GenBank/DDBJ databases">
        <authorList>
            <person name="Lanie J.A."/>
            <person name="Ng W.-L."/>
            <person name="Kazmierczak K.M."/>
            <person name="Andrzejewski T.M."/>
            <person name="Davidsen T.M."/>
            <person name="Wayne K.J."/>
            <person name="Tettelin H."/>
            <person name="Glass J.I."/>
            <person name="Rusch D."/>
            <person name="Podicherti R."/>
            <person name="Tsui H.-C.T."/>
            <person name="Winkler M.E."/>
        </authorList>
    </citation>
    <scope>NUCLEOTIDE SEQUENCE</scope>
</reference>
<organism evidence="2">
    <name type="scientific">marine metagenome</name>
    <dbReference type="NCBI Taxonomy" id="408172"/>
    <lineage>
        <taxon>unclassified sequences</taxon>
        <taxon>metagenomes</taxon>
        <taxon>ecological metagenomes</taxon>
    </lineage>
</organism>
<evidence type="ECO:0000256" key="1">
    <source>
        <dbReference type="SAM" id="MobiDB-lite"/>
    </source>
</evidence>
<feature type="non-terminal residue" evidence="2">
    <location>
        <position position="1"/>
    </location>
</feature>